<keyword evidence="5" id="KW-0695">RNA-directed DNA polymerase</keyword>
<proteinExistence type="predicted"/>
<feature type="domain" description="CCHC-type" evidence="3">
    <location>
        <begin position="692"/>
        <end position="708"/>
    </location>
</feature>
<dbReference type="Pfam" id="PF00098">
    <property type="entry name" value="zf-CCHC"/>
    <property type="match status" value="2"/>
</dbReference>
<keyword evidence="5" id="KW-0548">Nucleotidyltransferase</keyword>
<dbReference type="InterPro" id="IPR001878">
    <property type="entry name" value="Znf_CCHC"/>
</dbReference>
<gene>
    <name evidence="5" type="ORF">Tci_007713</name>
</gene>
<dbReference type="GO" id="GO:0015074">
    <property type="term" value="P:DNA integration"/>
    <property type="evidence" value="ECO:0007669"/>
    <property type="project" value="InterPro"/>
</dbReference>
<sequence length="1200" mass="135422">MSLDSHATITYTSMSSYEVIVNGYFGMPMDPLDPYAQLVMEAPPSPDYIPRPEAPPSPDYIPGPEYPEYLSLVDDVFPAEEQPLPTAVSPTAESPGYIADSEPKMDPEEKDGDDEKSEEDSIDYLTTRGDDDADDEDEEESSDSEEDREESPDSEEEEEEHLALTVPAPTLHSSISAFEDSNPTEPFEEGKTAATPPPSAYHVTARIYIRPHIPMPFPSELEVERLLAIPTPPLSPVLPTSYPLPPFLLPLPIFTPLPPPPPIILPRTRVSMVLMRSAAPSTFIRAPLLRTPPIGTPILLPIPLPTSSFPLPLLLPSTSCREGIPEADMLLWKRTHFTTPTGRYEVGESSVAAAARHIRPALFVDDSRRAEDRLIGRLRRERRYFRTLSTTYAQEIKALQRDVSTLQGQQIDDGDRLTRHIQREHAQRDVAPEDENGTKATRTTRANPDPTRTTNATEPMTQEAINNLIAQRVTEALAEYKTQRNSVVNGDTIHTTRTGPRTVRPTRECTYKDYLNCRPLKFNGTEGVISLTRWFERTESVSSISNCTAENQVKFASDTLIGSALTWWNSHIREVSQEVAYAMPWKTLRQMMLRKLALLCGRMFPEESDEIERYVGGLPEMIQGNMMSYEPKSIQKAIEFGNDQMDQKLLGIKEQHVARAYAAGFGEKKPYGGTRPLCPKCNFHHDGPCRPKCTNCKRTGHIARDCRSRAANTNNNNNNYNNQRVTMAYQGVPSCFECGAQGHFKNNCPKLGNKNQAGNGNVMARAYGVGTAGGNLDANVVTDKSDEQRLENVPIVRDFFELFPEHLPGLPLTRHVEFQIDLIPGAAPVARAPYRLALSEMKELSDQLQELSGKGFIRPSSSPWGAPVLFVKKKDGSFQMCIDYRAPILALPEGAEDFVAYCDASHKGLGAVLMQREKKELNMRQRRWLELLSDYDCEIRYHPGKANVVADALSRKEWIKPLRKALGTRLDMSTAYHPETDGQSERTIQTLEDMLRACVIDFGNGWERHLQLIKFSYNNSYHASIKAAPFEAVYGRKCRSPVCWAKAFRILGWRQGHVEGITLERGCTFWQTREVEPAFYRPFQGNSKGGNRCLQTRIPQQLSRVHSTFHVSDLKKCLSDEPLAIPLDELHIDNKLCFVEEPVEIMDREIKRLRQSCILIIKVRWNSKRGLEFTWEREDQFKQKYPHLFTNRASSNTTRS</sequence>
<feature type="compositionally biased region" description="Acidic residues" evidence="2">
    <location>
        <begin position="108"/>
        <end position="122"/>
    </location>
</feature>
<evidence type="ECO:0000256" key="2">
    <source>
        <dbReference type="SAM" id="MobiDB-lite"/>
    </source>
</evidence>
<feature type="domain" description="CCHC-type" evidence="3">
    <location>
        <begin position="735"/>
        <end position="750"/>
    </location>
</feature>
<dbReference type="GO" id="GO:0008270">
    <property type="term" value="F:zinc ion binding"/>
    <property type="evidence" value="ECO:0007669"/>
    <property type="project" value="UniProtKB-KW"/>
</dbReference>
<dbReference type="SUPFAM" id="SSF57756">
    <property type="entry name" value="Retrovirus zinc finger-like domains"/>
    <property type="match status" value="1"/>
</dbReference>
<dbReference type="EMBL" id="BKCJ010000725">
    <property type="protein sequence ID" value="GEU35735.1"/>
    <property type="molecule type" value="Genomic_DNA"/>
</dbReference>
<dbReference type="PANTHER" id="PTHR37984">
    <property type="entry name" value="PROTEIN CBG26694"/>
    <property type="match status" value="1"/>
</dbReference>
<feature type="domain" description="Integrase catalytic" evidence="4">
    <location>
        <begin position="859"/>
        <end position="1037"/>
    </location>
</feature>
<dbReference type="GO" id="GO:0003964">
    <property type="term" value="F:RNA-directed DNA polymerase activity"/>
    <property type="evidence" value="ECO:0007669"/>
    <property type="project" value="UniProtKB-KW"/>
</dbReference>
<dbReference type="InterPro" id="IPR036397">
    <property type="entry name" value="RNaseH_sf"/>
</dbReference>
<evidence type="ECO:0000313" key="5">
    <source>
        <dbReference type="EMBL" id="GEU35735.1"/>
    </source>
</evidence>
<accession>A0A6L2JIL1</accession>
<feature type="compositionally biased region" description="Polar residues" evidence="2">
    <location>
        <begin position="438"/>
        <end position="461"/>
    </location>
</feature>
<dbReference type="InterPro" id="IPR012337">
    <property type="entry name" value="RNaseH-like_sf"/>
</dbReference>
<dbReference type="SUPFAM" id="SSF53098">
    <property type="entry name" value="Ribonuclease H-like"/>
    <property type="match status" value="1"/>
</dbReference>
<dbReference type="Gene3D" id="3.10.10.10">
    <property type="entry name" value="HIV Type 1 Reverse Transcriptase, subunit A, domain 1"/>
    <property type="match status" value="1"/>
</dbReference>
<dbReference type="GO" id="GO:0003676">
    <property type="term" value="F:nucleic acid binding"/>
    <property type="evidence" value="ECO:0007669"/>
    <property type="project" value="InterPro"/>
</dbReference>
<feature type="compositionally biased region" description="Acidic residues" evidence="2">
    <location>
        <begin position="131"/>
        <end position="160"/>
    </location>
</feature>
<name>A0A6L2JIL1_TANCI</name>
<keyword evidence="5" id="KW-0808">Transferase</keyword>
<dbReference type="PROSITE" id="PS50994">
    <property type="entry name" value="INTEGRASE"/>
    <property type="match status" value="1"/>
</dbReference>
<evidence type="ECO:0000259" key="3">
    <source>
        <dbReference type="PROSITE" id="PS50158"/>
    </source>
</evidence>
<dbReference type="Gene3D" id="3.30.420.10">
    <property type="entry name" value="Ribonuclease H-like superfamily/Ribonuclease H"/>
    <property type="match status" value="1"/>
</dbReference>
<dbReference type="InterPro" id="IPR043502">
    <property type="entry name" value="DNA/RNA_pol_sf"/>
</dbReference>
<dbReference type="PROSITE" id="PS50158">
    <property type="entry name" value="ZF_CCHC"/>
    <property type="match status" value="2"/>
</dbReference>
<dbReference type="SMART" id="SM00343">
    <property type="entry name" value="ZnF_C2HC"/>
    <property type="match status" value="2"/>
</dbReference>
<feature type="compositionally biased region" description="Polar residues" evidence="2">
    <location>
        <begin position="171"/>
        <end position="184"/>
    </location>
</feature>
<feature type="region of interest" description="Disordered" evidence="2">
    <location>
        <begin position="423"/>
        <end position="461"/>
    </location>
</feature>
<dbReference type="InterPro" id="IPR050951">
    <property type="entry name" value="Retrovirus_Pol_polyprotein"/>
</dbReference>
<evidence type="ECO:0000259" key="4">
    <source>
        <dbReference type="PROSITE" id="PS50994"/>
    </source>
</evidence>
<comment type="caution">
    <text evidence="5">The sequence shown here is derived from an EMBL/GenBank/DDBJ whole genome shotgun (WGS) entry which is preliminary data.</text>
</comment>
<dbReference type="PANTHER" id="PTHR37984:SF5">
    <property type="entry name" value="PROTEIN NYNRIN-LIKE"/>
    <property type="match status" value="1"/>
</dbReference>
<dbReference type="InterPro" id="IPR001584">
    <property type="entry name" value="Integrase_cat-core"/>
</dbReference>
<feature type="compositionally biased region" description="Pro residues" evidence="2">
    <location>
        <begin position="43"/>
        <end position="65"/>
    </location>
</feature>
<dbReference type="Gene3D" id="4.10.60.10">
    <property type="entry name" value="Zinc finger, CCHC-type"/>
    <property type="match status" value="1"/>
</dbReference>
<protein>
    <submittedName>
        <fullName evidence="5">Putative reverse transcriptase domain-containing protein</fullName>
    </submittedName>
</protein>
<keyword evidence="1" id="KW-0863">Zinc-finger</keyword>
<reference evidence="5" key="1">
    <citation type="journal article" date="2019" name="Sci. Rep.">
        <title>Draft genome of Tanacetum cinerariifolium, the natural source of mosquito coil.</title>
        <authorList>
            <person name="Yamashiro T."/>
            <person name="Shiraishi A."/>
            <person name="Satake H."/>
            <person name="Nakayama K."/>
        </authorList>
    </citation>
    <scope>NUCLEOTIDE SEQUENCE</scope>
</reference>
<evidence type="ECO:0000256" key="1">
    <source>
        <dbReference type="PROSITE-ProRule" id="PRU00047"/>
    </source>
</evidence>
<organism evidence="5">
    <name type="scientific">Tanacetum cinerariifolium</name>
    <name type="common">Dalmatian daisy</name>
    <name type="synonym">Chrysanthemum cinerariifolium</name>
    <dbReference type="NCBI Taxonomy" id="118510"/>
    <lineage>
        <taxon>Eukaryota</taxon>
        <taxon>Viridiplantae</taxon>
        <taxon>Streptophyta</taxon>
        <taxon>Embryophyta</taxon>
        <taxon>Tracheophyta</taxon>
        <taxon>Spermatophyta</taxon>
        <taxon>Magnoliopsida</taxon>
        <taxon>eudicotyledons</taxon>
        <taxon>Gunneridae</taxon>
        <taxon>Pentapetalae</taxon>
        <taxon>asterids</taxon>
        <taxon>campanulids</taxon>
        <taxon>Asterales</taxon>
        <taxon>Asteraceae</taxon>
        <taxon>Asteroideae</taxon>
        <taxon>Anthemideae</taxon>
        <taxon>Anthemidinae</taxon>
        <taxon>Tanacetum</taxon>
    </lineage>
</organism>
<dbReference type="AlphaFoldDB" id="A0A6L2JIL1"/>
<dbReference type="InterPro" id="IPR036875">
    <property type="entry name" value="Znf_CCHC_sf"/>
</dbReference>
<feature type="region of interest" description="Disordered" evidence="2">
    <location>
        <begin position="43"/>
        <end position="198"/>
    </location>
</feature>
<keyword evidence="1" id="KW-0479">Metal-binding</keyword>
<keyword evidence="1" id="KW-0862">Zinc</keyword>
<dbReference type="SUPFAM" id="SSF56672">
    <property type="entry name" value="DNA/RNA polymerases"/>
    <property type="match status" value="1"/>
</dbReference>